<accession>A0ABR7Q8J0</accession>
<protein>
    <submittedName>
        <fullName evidence="3">Beta-lactamase family protein</fullName>
    </submittedName>
</protein>
<dbReference type="PANTHER" id="PTHR46825">
    <property type="entry name" value="D-ALANYL-D-ALANINE-CARBOXYPEPTIDASE/ENDOPEPTIDASE AMPH"/>
    <property type="match status" value="1"/>
</dbReference>
<dbReference type="EMBL" id="JACGWS010000005">
    <property type="protein sequence ID" value="MBC8754863.1"/>
    <property type="molecule type" value="Genomic_DNA"/>
</dbReference>
<keyword evidence="4" id="KW-1185">Reference proteome</keyword>
<evidence type="ECO:0000313" key="3">
    <source>
        <dbReference type="EMBL" id="MBC8754863.1"/>
    </source>
</evidence>
<reference evidence="3 4" key="1">
    <citation type="submission" date="2020-07" db="EMBL/GenBank/DDBJ databases">
        <title>Description of Kordia aestuariivivens sp. nov., isolated from a tidal flat.</title>
        <authorList>
            <person name="Park S."/>
            <person name="Yoon J.-H."/>
        </authorList>
    </citation>
    <scope>NUCLEOTIDE SEQUENCE [LARGE SCALE GENOMIC DNA]</scope>
    <source>
        <strain evidence="3 4">YSTF-M3</strain>
    </source>
</reference>
<keyword evidence="1" id="KW-0812">Transmembrane</keyword>
<gene>
    <name evidence="3" type="ORF">H2O64_09290</name>
</gene>
<organism evidence="3 4">
    <name type="scientific">Kordia aestuariivivens</name>
    <dbReference type="NCBI Taxonomy" id="2759037"/>
    <lineage>
        <taxon>Bacteria</taxon>
        <taxon>Pseudomonadati</taxon>
        <taxon>Bacteroidota</taxon>
        <taxon>Flavobacteriia</taxon>
        <taxon>Flavobacteriales</taxon>
        <taxon>Flavobacteriaceae</taxon>
        <taxon>Kordia</taxon>
    </lineage>
</organism>
<dbReference type="InterPro" id="IPR012338">
    <property type="entry name" value="Beta-lactam/transpept-like"/>
</dbReference>
<keyword evidence="1" id="KW-1133">Transmembrane helix</keyword>
<dbReference type="InterPro" id="IPR001466">
    <property type="entry name" value="Beta-lactam-related"/>
</dbReference>
<keyword evidence="1" id="KW-0472">Membrane</keyword>
<feature type="transmembrane region" description="Helical" evidence="1">
    <location>
        <begin position="12"/>
        <end position="33"/>
    </location>
</feature>
<evidence type="ECO:0000313" key="4">
    <source>
        <dbReference type="Proteomes" id="UP000619238"/>
    </source>
</evidence>
<comment type="caution">
    <text evidence="3">The sequence shown here is derived from an EMBL/GenBank/DDBJ whole genome shotgun (WGS) entry which is preliminary data.</text>
</comment>
<feature type="domain" description="Beta-lactamase-related" evidence="2">
    <location>
        <begin position="45"/>
        <end position="279"/>
    </location>
</feature>
<sequence length="343" mass="39172">MTKKIKNILRVLFIMASIASLYFVPWILVKAWILPLPDTVQEQVNEAIDHGFDGMIVYVDEAGKPPAFYTAGWHDRKKKIPADPQALFKIASISKLYVAVSITKLAKDKRISLDKTLADYFPELVGRIKNAEKITLRLMVQHRSGIPNFTDNPDFWKNREDTSKDALEYALDLPANFEPDKGYGYSNTNYLLLSRIIEKVTGYSRQQYFKEEILIPLGLKNTFGSLDEVDNLDKVMSGYYVGIEDDFKNEDVGMIATAQDVGIFLRALNDGSVFDEGEQEIYSSIYEYEHGGLVPGYQSLAEYHKDIDTVVVQFMNTTDFEGYEWNLSEIVINRIVKIVRNKK</sequence>
<name>A0ABR7Q8J0_9FLAO</name>
<dbReference type="Pfam" id="PF00144">
    <property type="entry name" value="Beta-lactamase"/>
    <property type="match status" value="1"/>
</dbReference>
<dbReference type="PANTHER" id="PTHR46825:SF9">
    <property type="entry name" value="BETA-LACTAMASE-RELATED DOMAIN-CONTAINING PROTEIN"/>
    <property type="match status" value="1"/>
</dbReference>
<evidence type="ECO:0000256" key="1">
    <source>
        <dbReference type="SAM" id="Phobius"/>
    </source>
</evidence>
<dbReference type="SUPFAM" id="SSF56601">
    <property type="entry name" value="beta-lactamase/transpeptidase-like"/>
    <property type="match status" value="1"/>
</dbReference>
<dbReference type="InterPro" id="IPR050491">
    <property type="entry name" value="AmpC-like"/>
</dbReference>
<dbReference type="Gene3D" id="3.40.710.10">
    <property type="entry name" value="DD-peptidase/beta-lactamase superfamily"/>
    <property type="match status" value="1"/>
</dbReference>
<dbReference type="Proteomes" id="UP000619238">
    <property type="component" value="Unassembled WGS sequence"/>
</dbReference>
<proteinExistence type="predicted"/>
<evidence type="ECO:0000259" key="2">
    <source>
        <dbReference type="Pfam" id="PF00144"/>
    </source>
</evidence>